<organism evidence="1 2">
    <name type="scientific">Rhizobium pisi</name>
    <dbReference type="NCBI Taxonomy" id="574561"/>
    <lineage>
        <taxon>Bacteria</taxon>
        <taxon>Pseudomonadati</taxon>
        <taxon>Pseudomonadota</taxon>
        <taxon>Alphaproteobacteria</taxon>
        <taxon>Hyphomicrobiales</taxon>
        <taxon>Rhizobiaceae</taxon>
        <taxon>Rhizobium/Agrobacterium group</taxon>
        <taxon>Rhizobium</taxon>
    </lineage>
</organism>
<proteinExistence type="predicted"/>
<dbReference type="GO" id="GO:0003824">
    <property type="term" value="F:catalytic activity"/>
    <property type="evidence" value="ECO:0007669"/>
    <property type="project" value="InterPro"/>
</dbReference>
<accession>A0A3R8ZYZ5</accession>
<dbReference type="AlphaFoldDB" id="A0A3R8ZYZ5"/>
<dbReference type="SUPFAM" id="SSF56752">
    <property type="entry name" value="D-aminoacid aminotransferase-like PLP-dependent enzymes"/>
    <property type="match status" value="1"/>
</dbReference>
<comment type="caution">
    <text evidence="1">The sequence shown here is derived from an EMBL/GenBank/DDBJ whole genome shotgun (WGS) entry which is preliminary data.</text>
</comment>
<protein>
    <submittedName>
        <fullName evidence="1">Uncharacterized protein</fullName>
    </submittedName>
</protein>
<dbReference type="InterPro" id="IPR001544">
    <property type="entry name" value="Aminotrans_IV"/>
</dbReference>
<dbReference type="InterPro" id="IPR036038">
    <property type="entry name" value="Aminotransferase-like"/>
</dbReference>
<dbReference type="Gene3D" id="3.20.10.10">
    <property type="entry name" value="D-amino Acid Aminotransferase, subunit A, domain 2"/>
    <property type="match status" value="1"/>
</dbReference>
<dbReference type="EMBL" id="RJJT01000016">
    <property type="protein sequence ID" value="RSB66861.1"/>
    <property type="molecule type" value="Genomic_DNA"/>
</dbReference>
<dbReference type="InterPro" id="IPR043132">
    <property type="entry name" value="BCAT-like_C"/>
</dbReference>
<sequence>MARGRRRSLGMASILAQANRINGRASGSTFPNTAEAKGYADAMMLDDRDLVAEATGANIFFVRDGVIHTPIPDYFPNRITRQRRLEGSYPAAVAAG</sequence>
<evidence type="ECO:0000313" key="1">
    <source>
        <dbReference type="EMBL" id="RSB66861.1"/>
    </source>
</evidence>
<dbReference type="OrthoDB" id="21319at2"/>
<reference evidence="1 2" key="1">
    <citation type="submission" date="2018-11" db="EMBL/GenBank/DDBJ databases">
        <authorList>
            <person name="Huo Y."/>
        </authorList>
    </citation>
    <scope>NUCLEOTIDE SEQUENCE [LARGE SCALE GENOMIC DNA]</scope>
    <source>
        <strain evidence="1 2">DSM 30132</strain>
    </source>
</reference>
<dbReference type="Proteomes" id="UP000277279">
    <property type="component" value="Unassembled WGS sequence"/>
</dbReference>
<dbReference type="Pfam" id="PF01063">
    <property type="entry name" value="Aminotran_4"/>
    <property type="match status" value="1"/>
</dbReference>
<evidence type="ECO:0000313" key="2">
    <source>
        <dbReference type="Proteomes" id="UP000277279"/>
    </source>
</evidence>
<gene>
    <name evidence="1" type="ORF">EFD55_21890</name>
</gene>
<name>A0A3R8ZYZ5_9HYPH</name>